<dbReference type="RefSeq" id="WP_386055013.1">
    <property type="nucleotide sequence ID" value="NZ_JBHTKH010000036.1"/>
</dbReference>
<keyword evidence="4" id="KW-1185">Reference proteome</keyword>
<evidence type="ECO:0000259" key="2">
    <source>
        <dbReference type="Pfam" id="PF02720"/>
    </source>
</evidence>
<proteinExistence type="predicted"/>
<dbReference type="Pfam" id="PF02720">
    <property type="entry name" value="DUF222"/>
    <property type="match status" value="1"/>
</dbReference>
<evidence type="ECO:0000313" key="3">
    <source>
        <dbReference type="EMBL" id="MFD1056832.1"/>
    </source>
</evidence>
<reference evidence="4" key="1">
    <citation type="journal article" date="2019" name="Int. J. Syst. Evol. Microbiol.">
        <title>The Global Catalogue of Microorganisms (GCM) 10K type strain sequencing project: providing services to taxonomists for standard genome sequencing and annotation.</title>
        <authorList>
            <consortium name="The Broad Institute Genomics Platform"/>
            <consortium name="The Broad Institute Genome Sequencing Center for Infectious Disease"/>
            <person name="Wu L."/>
            <person name="Ma J."/>
        </authorList>
    </citation>
    <scope>NUCLEOTIDE SEQUENCE [LARGE SCALE GENOMIC DNA]</scope>
    <source>
        <strain evidence="4">CCUG 57508</strain>
    </source>
</reference>
<feature type="region of interest" description="Disordered" evidence="1">
    <location>
        <begin position="259"/>
        <end position="278"/>
    </location>
</feature>
<gene>
    <name evidence="3" type="ORF">ACFQ2V_21215</name>
</gene>
<comment type="caution">
    <text evidence="3">The sequence shown here is derived from an EMBL/GenBank/DDBJ whole genome shotgun (WGS) entry which is preliminary data.</text>
</comment>
<accession>A0ABW3N2T1</accession>
<organism evidence="3 4">
    <name type="scientific">Terrabacter terrigena</name>
    <dbReference type="NCBI Taxonomy" id="574718"/>
    <lineage>
        <taxon>Bacteria</taxon>
        <taxon>Bacillati</taxon>
        <taxon>Actinomycetota</taxon>
        <taxon>Actinomycetes</taxon>
        <taxon>Micrococcales</taxon>
        <taxon>Intrasporangiaceae</taxon>
        <taxon>Terrabacter</taxon>
    </lineage>
</organism>
<name>A0ABW3N2T1_9MICO</name>
<feature type="domain" description="DUF222" evidence="2">
    <location>
        <begin position="73"/>
        <end position="313"/>
    </location>
</feature>
<dbReference type="EMBL" id="JBHTKH010000036">
    <property type="protein sequence ID" value="MFD1056832.1"/>
    <property type="molecule type" value="Genomic_DNA"/>
</dbReference>
<protein>
    <submittedName>
        <fullName evidence="3">DUF222 domain-containing protein</fullName>
    </submittedName>
</protein>
<sequence>MEELESIDLLDVRWLDAAGYERMVNDPAWIASVEARIEAPEELPCDAHAAEAISIDASLGIGLGSHMGPDLLAATERAAQQRRALEVTLVTLVSELVARDIEAPGGLSRIDWLRVHDPSLTAAQAKAFVTVGAALAQARWARLRMLVATQQVTVANAAQIIDFEERVAPVADPDDLQTAIADLTDQAGVLRPEELARLARHHTEQVRPPRDEDRLDHGRRQARGLWFTPPTATGMVGLRGMLDPEGAAVLRAAIDPLAAPRPETDDHGRTIAPDERTPARRRMDALLAVVQRGVAAAAGVPVTDKAKVVVLIDHDTL</sequence>
<dbReference type="Proteomes" id="UP001597046">
    <property type="component" value="Unassembled WGS sequence"/>
</dbReference>
<feature type="non-terminal residue" evidence="3">
    <location>
        <position position="317"/>
    </location>
</feature>
<evidence type="ECO:0000313" key="4">
    <source>
        <dbReference type="Proteomes" id="UP001597046"/>
    </source>
</evidence>
<dbReference type="InterPro" id="IPR003870">
    <property type="entry name" value="DUF222"/>
</dbReference>
<evidence type="ECO:0000256" key="1">
    <source>
        <dbReference type="SAM" id="MobiDB-lite"/>
    </source>
</evidence>
<feature type="compositionally biased region" description="Basic and acidic residues" evidence="1">
    <location>
        <begin position="262"/>
        <end position="278"/>
    </location>
</feature>